<name>A0A931DTZ9_9ACTN</name>
<reference evidence="1" key="1">
    <citation type="submission" date="2020-11" db="EMBL/GenBank/DDBJ databases">
        <title>Sequencing the genomes of 1000 actinobacteria strains.</title>
        <authorList>
            <person name="Klenk H.-P."/>
        </authorList>
    </citation>
    <scope>NUCLEOTIDE SEQUENCE</scope>
    <source>
        <strain evidence="1">DSM 43175</strain>
    </source>
</reference>
<accession>A0A931DTZ9</accession>
<proteinExistence type="predicted"/>
<dbReference type="RefSeq" id="WP_197015571.1">
    <property type="nucleotide sequence ID" value="NZ_BAABES010000003.1"/>
</dbReference>
<protein>
    <submittedName>
        <fullName evidence="1">Uncharacterized protein</fullName>
    </submittedName>
</protein>
<comment type="caution">
    <text evidence="1">The sequence shown here is derived from an EMBL/GenBank/DDBJ whole genome shotgun (WGS) entry which is preliminary data.</text>
</comment>
<evidence type="ECO:0000313" key="1">
    <source>
        <dbReference type="EMBL" id="MBG6093525.1"/>
    </source>
</evidence>
<dbReference type="Proteomes" id="UP000614047">
    <property type="component" value="Unassembled WGS sequence"/>
</dbReference>
<dbReference type="AlphaFoldDB" id="A0A931DTZ9"/>
<evidence type="ECO:0000313" key="2">
    <source>
        <dbReference type="Proteomes" id="UP000614047"/>
    </source>
</evidence>
<dbReference type="EMBL" id="JADOUA010000001">
    <property type="protein sequence ID" value="MBG6093525.1"/>
    <property type="molecule type" value="Genomic_DNA"/>
</dbReference>
<organism evidence="1 2">
    <name type="scientific">Actinomadura viridis</name>
    <dbReference type="NCBI Taxonomy" id="58110"/>
    <lineage>
        <taxon>Bacteria</taxon>
        <taxon>Bacillati</taxon>
        <taxon>Actinomycetota</taxon>
        <taxon>Actinomycetes</taxon>
        <taxon>Streptosporangiales</taxon>
        <taxon>Thermomonosporaceae</taxon>
        <taxon>Actinomadura</taxon>
    </lineage>
</organism>
<sequence>MPPEVDVKRDALLVQASVWIEQREVLGQIASATKSLTVGEAGGAFEKAVALYNKRTEEIGFWTWEGSSVLLKVAHALTEASKKYGATEQEISAATQGVIKR</sequence>
<gene>
    <name evidence="1" type="ORF">IW256_007638</name>
</gene>
<keyword evidence="2" id="KW-1185">Reference proteome</keyword>